<protein>
    <submittedName>
        <fullName evidence="2">Uncharacterized protein</fullName>
    </submittedName>
</protein>
<keyword evidence="1" id="KW-1133">Transmembrane helix</keyword>
<keyword evidence="1" id="KW-0472">Membrane</keyword>
<accession>A0ABW5RP49</accession>
<organism evidence="2 3">
    <name type="scientific">Bacillus seohaeanensis</name>
    <dbReference type="NCBI Taxonomy" id="284580"/>
    <lineage>
        <taxon>Bacteria</taxon>
        <taxon>Bacillati</taxon>
        <taxon>Bacillota</taxon>
        <taxon>Bacilli</taxon>
        <taxon>Bacillales</taxon>
        <taxon>Bacillaceae</taxon>
        <taxon>Bacillus</taxon>
    </lineage>
</organism>
<sequence length="80" mass="9466">MNSDKQDKNQRLRMAQSLYRKKKHKNVRRDEGSKIWTVVFWMSALIGFLTLIISEIFFIDRGVPLPEILSKLAATFHRVF</sequence>
<dbReference type="EMBL" id="JBHUMF010000014">
    <property type="protein sequence ID" value="MFD2680298.1"/>
    <property type="molecule type" value="Genomic_DNA"/>
</dbReference>
<evidence type="ECO:0000313" key="3">
    <source>
        <dbReference type="Proteomes" id="UP001597506"/>
    </source>
</evidence>
<feature type="transmembrane region" description="Helical" evidence="1">
    <location>
        <begin position="35"/>
        <end position="59"/>
    </location>
</feature>
<dbReference type="RefSeq" id="WP_377933607.1">
    <property type="nucleotide sequence ID" value="NZ_JBHUMF010000014.1"/>
</dbReference>
<reference evidence="3" key="1">
    <citation type="journal article" date="2019" name="Int. J. Syst. Evol. Microbiol.">
        <title>The Global Catalogue of Microorganisms (GCM) 10K type strain sequencing project: providing services to taxonomists for standard genome sequencing and annotation.</title>
        <authorList>
            <consortium name="The Broad Institute Genomics Platform"/>
            <consortium name="The Broad Institute Genome Sequencing Center for Infectious Disease"/>
            <person name="Wu L."/>
            <person name="Ma J."/>
        </authorList>
    </citation>
    <scope>NUCLEOTIDE SEQUENCE [LARGE SCALE GENOMIC DNA]</scope>
    <source>
        <strain evidence="3">KCTC 3913</strain>
    </source>
</reference>
<evidence type="ECO:0000313" key="2">
    <source>
        <dbReference type="EMBL" id="MFD2680298.1"/>
    </source>
</evidence>
<evidence type="ECO:0000256" key="1">
    <source>
        <dbReference type="SAM" id="Phobius"/>
    </source>
</evidence>
<comment type="caution">
    <text evidence="2">The sequence shown here is derived from an EMBL/GenBank/DDBJ whole genome shotgun (WGS) entry which is preliminary data.</text>
</comment>
<proteinExistence type="predicted"/>
<name>A0ABW5RP49_9BACI</name>
<keyword evidence="3" id="KW-1185">Reference proteome</keyword>
<gene>
    <name evidence="2" type="ORF">ACFSUL_05970</name>
</gene>
<keyword evidence="1" id="KW-0812">Transmembrane</keyword>
<dbReference type="Proteomes" id="UP001597506">
    <property type="component" value="Unassembled WGS sequence"/>
</dbReference>